<protein>
    <submittedName>
        <fullName evidence="3">Alternative protein</fullName>
    </submittedName>
</protein>
<keyword evidence="2" id="KW-1185">Reference proteome</keyword>
<reference evidence="1 2" key="2">
    <citation type="submission" date="2018-11" db="EMBL/GenBank/DDBJ databases">
        <authorList>
            <consortium name="Pathogen Informatics"/>
        </authorList>
    </citation>
    <scope>NUCLEOTIDE SEQUENCE [LARGE SCALE GENOMIC DNA]</scope>
</reference>
<proteinExistence type="predicted"/>
<evidence type="ECO:0000313" key="1">
    <source>
        <dbReference type="EMBL" id="VDN16993.1"/>
    </source>
</evidence>
<accession>A0A183DN13</accession>
<dbReference type="WBParaSite" id="GPUH_0001011701-mRNA-1">
    <property type="protein sequence ID" value="GPUH_0001011701-mRNA-1"/>
    <property type="gene ID" value="GPUH_0001011701"/>
</dbReference>
<evidence type="ECO:0000313" key="2">
    <source>
        <dbReference type="Proteomes" id="UP000271098"/>
    </source>
</evidence>
<reference evidence="3" key="1">
    <citation type="submission" date="2016-06" db="UniProtKB">
        <authorList>
            <consortium name="WormBaseParasite"/>
        </authorList>
    </citation>
    <scope>IDENTIFICATION</scope>
</reference>
<dbReference type="Proteomes" id="UP000271098">
    <property type="component" value="Unassembled WGS sequence"/>
</dbReference>
<dbReference type="AlphaFoldDB" id="A0A183DN13"/>
<evidence type="ECO:0000313" key="3">
    <source>
        <dbReference type="WBParaSite" id="GPUH_0001011701-mRNA-1"/>
    </source>
</evidence>
<name>A0A183DN13_9BILA</name>
<organism evidence="3">
    <name type="scientific">Gongylonema pulchrum</name>
    <dbReference type="NCBI Taxonomy" id="637853"/>
    <lineage>
        <taxon>Eukaryota</taxon>
        <taxon>Metazoa</taxon>
        <taxon>Ecdysozoa</taxon>
        <taxon>Nematoda</taxon>
        <taxon>Chromadorea</taxon>
        <taxon>Rhabditida</taxon>
        <taxon>Spirurina</taxon>
        <taxon>Spiruromorpha</taxon>
        <taxon>Spiruroidea</taxon>
        <taxon>Gongylonematidae</taxon>
        <taxon>Gongylonema</taxon>
    </lineage>
</organism>
<dbReference type="EMBL" id="UYRT01077850">
    <property type="protein sequence ID" value="VDN16993.1"/>
    <property type="molecule type" value="Genomic_DNA"/>
</dbReference>
<sequence>MTISSLSMTLSMMRRFVRKQQMLGILAPVSTHHQCSVH</sequence>
<gene>
    <name evidence="1" type="ORF">GPUH_LOCUS10104</name>
</gene>